<feature type="transmembrane region" description="Helical" evidence="1">
    <location>
        <begin position="103"/>
        <end position="120"/>
    </location>
</feature>
<accession>A0A0K1NK74</accession>
<feature type="transmembrane region" description="Helical" evidence="1">
    <location>
        <begin position="21"/>
        <end position="44"/>
    </location>
</feature>
<proteinExistence type="predicted"/>
<sequence>MPMYKIIVSLYRFNMRGANKSISYFATLTNLLALFTLCFFIITVLLDMQSVLNLWHTGSKGGDYLIGAVVAVPLYLLMFRMFPERKMKEQEALLTKKEYQLGLFCYVLFLIILMIILFAIV</sequence>
<evidence type="ECO:0000313" key="2">
    <source>
        <dbReference type="EMBL" id="AKU69293.1"/>
    </source>
</evidence>
<dbReference type="Proteomes" id="UP000060345">
    <property type="component" value="Chromosome 1"/>
</dbReference>
<dbReference type="KEGG" id="pfus:ADJ77_05695"/>
<reference evidence="2 3" key="1">
    <citation type="submission" date="2015-07" db="EMBL/GenBank/DDBJ databases">
        <authorList>
            <person name="Noorani M."/>
        </authorList>
    </citation>
    <scope>NUCLEOTIDE SEQUENCE [LARGE SCALE GENOMIC DNA]</scope>
    <source>
        <strain evidence="2 3">W1435</strain>
    </source>
</reference>
<keyword evidence="1" id="KW-0812">Transmembrane</keyword>
<protein>
    <submittedName>
        <fullName evidence="2">Uncharacterized protein</fullName>
    </submittedName>
</protein>
<feature type="transmembrane region" description="Helical" evidence="1">
    <location>
        <begin position="64"/>
        <end position="82"/>
    </location>
</feature>
<evidence type="ECO:0000256" key="1">
    <source>
        <dbReference type="SAM" id="Phobius"/>
    </source>
</evidence>
<gene>
    <name evidence="2" type="ORF">ADJ77_05695</name>
</gene>
<dbReference type="AlphaFoldDB" id="A0A0K1NK74"/>
<evidence type="ECO:0000313" key="3">
    <source>
        <dbReference type="Proteomes" id="UP000060345"/>
    </source>
</evidence>
<dbReference type="EMBL" id="CP012074">
    <property type="protein sequence ID" value="AKU69293.1"/>
    <property type="molecule type" value="Genomic_DNA"/>
</dbReference>
<keyword evidence="1" id="KW-1133">Transmembrane helix</keyword>
<keyword evidence="1" id="KW-0472">Membrane</keyword>
<organism evidence="2 3">
    <name type="scientific">Prevotella fusca JCM 17724</name>
    <dbReference type="NCBI Taxonomy" id="1236517"/>
    <lineage>
        <taxon>Bacteria</taxon>
        <taxon>Pseudomonadati</taxon>
        <taxon>Bacteroidota</taxon>
        <taxon>Bacteroidia</taxon>
        <taxon>Bacteroidales</taxon>
        <taxon>Prevotellaceae</taxon>
        <taxon>Prevotella</taxon>
    </lineage>
</organism>
<name>A0A0K1NK74_9BACT</name>